<dbReference type="AlphaFoldDB" id="A0A0G4GQT2"/>
<protein>
    <recommendedName>
        <fullName evidence="3">YbaK/aminoacyl-tRNA synthetase-associated domain-containing protein</fullName>
    </recommendedName>
</protein>
<dbReference type="CDD" id="cd04332">
    <property type="entry name" value="YbaK_like"/>
    <property type="match status" value="1"/>
</dbReference>
<reference evidence="2" key="1">
    <citation type="submission" date="2014-11" db="EMBL/GenBank/DDBJ databases">
        <authorList>
            <person name="Otto D Thomas"/>
            <person name="Naeem Raeece"/>
        </authorList>
    </citation>
    <scope>NUCLEOTIDE SEQUENCE</scope>
</reference>
<dbReference type="VEuPathDB" id="CryptoDB:Cvel_22964"/>
<accession>A0A0G4GQT2</accession>
<dbReference type="PANTHER" id="PTHR30411:SF4">
    <property type="entry name" value="YBAK_AMINOACYL-TRNA SYNTHETASE-ASSOCIATED DOMAIN-CONTAINING PROTEIN"/>
    <property type="match status" value="1"/>
</dbReference>
<name>A0A0G4GQT2_9ALVE</name>
<dbReference type="PANTHER" id="PTHR30411">
    <property type="entry name" value="CYTOPLASMIC PROTEIN"/>
    <property type="match status" value="1"/>
</dbReference>
<evidence type="ECO:0000313" key="2">
    <source>
        <dbReference type="EMBL" id="CEM32819.1"/>
    </source>
</evidence>
<dbReference type="Gene3D" id="3.90.960.10">
    <property type="entry name" value="YbaK/aminoacyl-tRNA synthetase-associated domain"/>
    <property type="match status" value="1"/>
</dbReference>
<evidence type="ECO:0000256" key="1">
    <source>
        <dbReference type="SAM" id="MobiDB-lite"/>
    </source>
</evidence>
<proteinExistence type="predicted"/>
<sequence>MPEKLHPSPPLPSRPSLDSTILCRAAPCSDLPEIISSRFSLLAFLTCKVLTNLPLELYPSGSSDPQSERGNGAVETDHLLALQTYALLRLLEREGRDERRGSKGTDWALHEFICALSRGHFLKENGALDALFPLAEKSLSVSGGSALSPRLFAVSLLWAATEILKDFQEASPDVRAHVSPPALDGGAFTFDFLPPASASAHKEKLKKARSVYGDTLKTLNISPTSSHLVTLGLVSPGQPRAQREKGVAGAEESNSKTKSKKPVEKETENTDATNGGSKGPKPPNGPSKRGNQKKGPQPGPAADMGPSPEDLAKEREERKAVADTVAVLSVPKRPFSEVPPAPTRSEASKFEKALGEHFKKGGLKVSLARVPCNYYEDMELAHRRHLLGAPSVGHLCKTVVMENTAHTGEEGNPRNARFYAVVVQYIARVNCERVKDLVKSLNPPGKLGNKKLNFNFAKEEMSAELTGFKYNAVTPFLMRTPIPVLLSHHITRLDPPVIWLGGGEVDLKLGISLDDFVGELSPFVGSVTFPVGS</sequence>
<evidence type="ECO:0008006" key="3">
    <source>
        <dbReference type="Google" id="ProtNLM"/>
    </source>
</evidence>
<dbReference type="SUPFAM" id="SSF55826">
    <property type="entry name" value="YbaK/ProRS associated domain"/>
    <property type="match status" value="1"/>
</dbReference>
<organism evidence="2">
    <name type="scientific">Chromera velia CCMP2878</name>
    <dbReference type="NCBI Taxonomy" id="1169474"/>
    <lineage>
        <taxon>Eukaryota</taxon>
        <taxon>Sar</taxon>
        <taxon>Alveolata</taxon>
        <taxon>Colpodellida</taxon>
        <taxon>Chromeraceae</taxon>
        <taxon>Chromera</taxon>
    </lineage>
</organism>
<feature type="region of interest" description="Disordered" evidence="1">
    <location>
        <begin position="230"/>
        <end position="325"/>
    </location>
</feature>
<feature type="compositionally biased region" description="Basic and acidic residues" evidence="1">
    <location>
        <begin position="310"/>
        <end position="321"/>
    </location>
</feature>
<dbReference type="InterPro" id="IPR036754">
    <property type="entry name" value="YbaK/aa-tRNA-synt-asso_dom_sf"/>
</dbReference>
<dbReference type="EMBL" id="CDMZ01001452">
    <property type="protein sequence ID" value="CEM32819.1"/>
    <property type="molecule type" value="Genomic_DNA"/>
</dbReference>
<dbReference type="GO" id="GO:0002161">
    <property type="term" value="F:aminoacyl-tRNA deacylase activity"/>
    <property type="evidence" value="ECO:0007669"/>
    <property type="project" value="InterPro"/>
</dbReference>
<gene>
    <name evidence="2" type="ORF">Cvel_22964</name>
</gene>